<dbReference type="eggNOG" id="arCOG06829">
    <property type="taxonomic scope" value="Archaea"/>
</dbReference>
<organism evidence="1">
    <name type="scientific">Methanosarcina barkeri (strain Fusaro / DSM 804)</name>
    <dbReference type="NCBI Taxonomy" id="269797"/>
    <lineage>
        <taxon>Archaea</taxon>
        <taxon>Methanobacteriati</taxon>
        <taxon>Methanobacteriota</taxon>
        <taxon>Stenosarchaea group</taxon>
        <taxon>Methanomicrobia</taxon>
        <taxon>Methanosarcinales</taxon>
        <taxon>Methanosarcinaceae</taxon>
        <taxon>Methanosarcina</taxon>
    </lineage>
</organism>
<accession>Q46G61</accession>
<gene>
    <name evidence="1" type="ordered locus">Mbar_A0146</name>
</gene>
<sequence length="159" mass="18768">MLIMKKGKNEPEMSWLTSKIPFSNTGPETNFDKQWAFEIAYFTQHIGTDLRNLGDLLNSRDYVESRFLVSEMKQRAEYEKTVQPDFRTSDGLTKARKLFNSFLDECVNFAELLRITTIQEETGCEEVMDKPEQIRNSIERLNLLKEMLTDELCFHGWYY</sequence>
<reference evidence="1" key="1">
    <citation type="submission" date="2006-06" db="EMBL/GenBank/DDBJ databases">
        <title>Complete sequence of chromosome 1 of Methanosarcina barkeri str. fusaro.</title>
        <authorList>
            <person name="Copeland A."/>
            <person name="Lucas S."/>
            <person name="Lapidus A."/>
            <person name="Barry K."/>
            <person name="Detter J.C."/>
            <person name="Glavina T."/>
            <person name="Hammon N."/>
            <person name="Israni S."/>
            <person name="Pitluck S."/>
            <person name="Goodwin L.A."/>
            <person name="Saunders E.H."/>
            <person name="Schmutz J."/>
            <person name="Larimer F."/>
            <person name="Land M."/>
            <person name="Anderson I."/>
            <person name="Richardson P."/>
        </authorList>
    </citation>
    <scope>NUCLEOTIDE SEQUENCE</scope>
    <source>
        <strain evidence="1">Fusaro</strain>
    </source>
</reference>
<dbReference type="HOGENOM" id="CLU_1811483_0_0_2"/>
<dbReference type="EMBL" id="CP000099">
    <property type="protein sequence ID" value="AAZ69131.1"/>
    <property type="molecule type" value="Genomic_DNA"/>
</dbReference>
<name>Q46G61_METBF</name>
<dbReference type="KEGG" id="mba:Mbar_A0146"/>
<protein>
    <submittedName>
        <fullName evidence="1">Uncharacterized protein</fullName>
    </submittedName>
</protein>
<evidence type="ECO:0000313" key="1">
    <source>
        <dbReference type="EMBL" id="AAZ69131.1"/>
    </source>
</evidence>
<dbReference type="AlphaFoldDB" id="Q46G61"/>
<dbReference type="PaxDb" id="269797-Mbar_A0146"/>
<proteinExistence type="predicted"/>